<dbReference type="GO" id="GO:0003700">
    <property type="term" value="F:DNA-binding transcription factor activity"/>
    <property type="evidence" value="ECO:0007669"/>
    <property type="project" value="TreeGrafter"/>
</dbReference>
<evidence type="ECO:0000256" key="3">
    <source>
        <dbReference type="ARBA" id="ARBA00023163"/>
    </source>
</evidence>
<dbReference type="InterPro" id="IPR001647">
    <property type="entry name" value="HTH_TetR"/>
</dbReference>
<evidence type="ECO:0000256" key="2">
    <source>
        <dbReference type="ARBA" id="ARBA00023125"/>
    </source>
</evidence>
<dbReference type="GO" id="GO:0000976">
    <property type="term" value="F:transcription cis-regulatory region binding"/>
    <property type="evidence" value="ECO:0007669"/>
    <property type="project" value="TreeGrafter"/>
</dbReference>
<reference evidence="7" key="1">
    <citation type="submission" date="2015-09" db="EMBL/GenBank/DDBJ databases">
        <authorList>
            <person name="Rodrigo-Torres L."/>
            <person name="Arahal D.R."/>
        </authorList>
    </citation>
    <scope>NUCLEOTIDE SEQUENCE [LARGE SCALE GENOMIC DNA]</scope>
    <source>
        <strain evidence="7">CECT 5091</strain>
    </source>
</reference>
<evidence type="ECO:0000256" key="1">
    <source>
        <dbReference type="ARBA" id="ARBA00023015"/>
    </source>
</evidence>
<evidence type="ECO:0000256" key="4">
    <source>
        <dbReference type="PROSITE-ProRule" id="PRU00335"/>
    </source>
</evidence>
<name>A0A0P1IAI5_9RHOB</name>
<protein>
    <submittedName>
        <fullName evidence="6">DNA-binding transcriptional repressor AcrR</fullName>
    </submittedName>
</protein>
<dbReference type="RefSeq" id="WP_165590766.1">
    <property type="nucleotide sequence ID" value="NZ_CYUD01000006.1"/>
</dbReference>
<accession>A0A0P1IAI5</accession>
<keyword evidence="1" id="KW-0805">Transcription regulation</keyword>
<keyword evidence="3" id="KW-0804">Transcription</keyword>
<dbReference type="PANTHER" id="PTHR30055:SF234">
    <property type="entry name" value="HTH-TYPE TRANSCRIPTIONAL REGULATOR BETI"/>
    <property type="match status" value="1"/>
</dbReference>
<keyword evidence="2 4" id="KW-0238">DNA-binding</keyword>
<sequence>MSTSSENILGAAIRCFMRFGVRRTTMNDIAHEAGLVRQTLYNVYSSKTDILCAAIKFQSDKGLNQIREQWSLTDDLGKKLDAYFEHAIVASYDIIRASAEAADMISGHNSEGRAQLERVQAEKIIALTEILEPYSTAIATAGLTAGGLADYLNSAALGLRDMARSKQHLISLLGTLRQHILMVAEPDQ</sequence>
<evidence type="ECO:0000313" key="7">
    <source>
        <dbReference type="Proteomes" id="UP000051260"/>
    </source>
</evidence>
<dbReference type="STRING" id="1715692.RUE5091_02265"/>
<dbReference type="SUPFAM" id="SSF46689">
    <property type="entry name" value="Homeodomain-like"/>
    <property type="match status" value="1"/>
</dbReference>
<feature type="DNA-binding region" description="H-T-H motif" evidence="4">
    <location>
        <begin position="25"/>
        <end position="44"/>
    </location>
</feature>
<keyword evidence="7" id="KW-1185">Reference proteome</keyword>
<dbReference type="AlphaFoldDB" id="A0A0P1IAI5"/>
<dbReference type="InterPro" id="IPR009057">
    <property type="entry name" value="Homeodomain-like_sf"/>
</dbReference>
<dbReference type="InterPro" id="IPR050109">
    <property type="entry name" value="HTH-type_TetR-like_transc_reg"/>
</dbReference>
<feature type="domain" description="HTH tetR-type" evidence="5">
    <location>
        <begin position="2"/>
        <end position="62"/>
    </location>
</feature>
<dbReference type="Pfam" id="PF00440">
    <property type="entry name" value="TetR_N"/>
    <property type="match status" value="1"/>
</dbReference>
<dbReference type="EMBL" id="CYUD01000006">
    <property type="protein sequence ID" value="CUK01553.1"/>
    <property type="molecule type" value="Genomic_DNA"/>
</dbReference>
<dbReference type="Proteomes" id="UP000051260">
    <property type="component" value="Unassembled WGS sequence"/>
</dbReference>
<dbReference type="PANTHER" id="PTHR30055">
    <property type="entry name" value="HTH-TYPE TRANSCRIPTIONAL REGULATOR RUTR"/>
    <property type="match status" value="1"/>
</dbReference>
<evidence type="ECO:0000259" key="5">
    <source>
        <dbReference type="PROSITE" id="PS50977"/>
    </source>
</evidence>
<dbReference type="Gene3D" id="1.10.357.10">
    <property type="entry name" value="Tetracycline Repressor, domain 2"/>
    <property type="match status" value="1"/>
</dbReference>
<organism evidence="6 7">
    <name type="scientific">Ruegeria denitrificans</name>
    <dbReference type="NCBI Taxonomy" id="1715692"/>
    <lineage>
        <taxon>Bacteria</taxon>
        <taxon>Pseudomonadati</taxon>
        <taxon>Pseudomonadota</taxon>
        <taxon>Alphaproteobacteria</taxon>
        <taxon>Rhodobacterales</taxon>
        <taxon>Roseobacteraceae</taxon>
        <taxon>Ruegeria</taxon>
    </lineage>
</organism>
<gene>
    <name evidence="6" type="ORF">RUE5091_02265</name>
</gene>
<proteinExistence type="predicted"/>
<dbReference type="PROSITE" id="PS50977">
    <property type="entry name" value="HTH_TETR_2"/>
    <property type="match status" value="1"/>
</dbReference>
<evidence type="ECO:0000313" key="6">
    <source>
        <dbReference type="EMBL" id="CUK01553.1"/>
    </source>
</evidence>